<name>A0A8J2U8Y9_9BACT</name>
<protein>
    <submittedName>
        <fullName evidence="1">Peptide ABC transporter substrate-binding protein</fullName>
    </submittedName>
</protein>
<evidence type="ECO:0000313" key="1">
    <source>
        <dbReference type="EMBL" id="GGA87392.1"/>
    </source>
</evidence>
<evidence type="ECO:0000313" key="2">
    <source>
        <dbReference type="Proteomes" id="UP000607559"/>
    </source>
</evidence>
<dbReference type="Pfam" id="PF07751">
    <property type="entry name" value="Abi_2"/>
    <property type="match status" value="1"/>
</dbReference>
<gene>
    <name evidence="1" type="ORF">GCM10011511_08200</name>
</gene>
<proteinExistence type="predicted"/>
<reference evidence="1" key="1">
    <citation type="journal article" date="2014" name="Int. J. Syst. Evol. Microbiol.">
        <title>Complete genome sequence of Corynebacterium casei LMG S-19264T (=DSM 44701T), isolated from a smear-ripened cheese.</title>
        <authorList>
            <consortium name="US DOE Joint Genome Institute (JGI-PGF)"/>
            <person name="Walter F."/>
            <person name="Albersmeier A."/>
            <person name="Kalinowski J."/>
            <person name="Ruckert C."/>
        </authorList>
    </citation>
    <scope>NUCLEOTIDE SEQUENCE</scope>
    <source>
        <strain evidence="1">CGMCC 1.15448</strain>
    </source>
</reference>
<accession>A0A8J2U8Y9</accession>
<dbReference type="Proteomes" id="UP000607559">
    <property type="component" value="Unassembled WGS sequence"/>
</dbReference>
<dbReference type="EMBL" id="BMJC01000001">
    <property type="protein sequence ID" value="GGA87392.1"/>
    <property type="molecule type" value="Genomic_DNA"/>
</dbReference>
<sequence>MKYTDPALTIDEQIIRLKSKHLIIQEEDSVKAILSSIGYFRLNNYMKYFIKGGQFLNDTVIEDILALYEFDKFLRITLFDAIADIEVAMKSLINSSLCCKYGSHWLTNTSIFKPEFYGYHQSMMNEIVEYCKNTPDEQFIKKYKQTYNEPDLPPTWMILEVMSFGKISMIYDGLLKTEDRVSISAFLRTHDNILNSWLHSLAYVRNLCAHHAKILDRTLTIKPTMPSRKKNRFLTDIEELDVSKIYAVLCVIQFLLKSVKRNRDFKDNIVNLINNNPIIKPASLGFTSQWNREEIWQ</sequence>
<dbReference type="RefSeq" id="WP_188928822.1">
    <property type="nucleotide sequence ID" value="NZ_BMJC01000001.1"/>
</dbReference>
<dbReference type="InterPro" id="IPR011664">
    <property type="entry name" value="Abi_system_AbiD/AbiF-like"/>
</dbReference>
<dbReference type="AlphaFoldDB" id="A0A8J2U8Y9"/>
<reference evidence="1" key="2">
    <citation type="submission" date="2020-09" db="EMBL/GenBank/DDBJ databases">
        <authorList>
            <person name="Sun Q."/>
            <person name="Zhou Y."/>
        </authorList>
    </citation>
    <scope>NUCLEOTIDE SEQUENCE</scope>
    <source>
        <strain evidence="1">CGMCC 1.15448</strain>
    </source>
</reference>
<comment type="caution">
    <text evidence="1">The sequence shown here is derived from an EMBL/GenBank/DDBJ whole genome shotgun (WGS) entry which is preliminary data.</text>
</comment>
<organism evidence="1 2">
    <name type="scientific">Puia dinghuensis</name>
    <dbReference type="NCBI Taxonomy" id="1792502"/>
    <lineage>
        <taxon>Bacteria</taxon>
        <taxon>Pseudomonadati</taxon>
        <taxon>Bacteroidota</taxon>
        <taxon>Chitinophagia</taxon>
        <taxon>Chitinophagales</taxon>
        <taxon>Chitinophagaceae</taxon>
        <taxon>Puia</taxon>
    </lineage>
</organism>
<keyword evidence="2" id="KW-1185">Reference proteome</keyword>